<accession>A0ABR4BI27</accession>
<evidence type="ECO:0000256" key="1">
    <source>
        <dbReference type="SAM" id="MobiDB-lite"/>
    </source>
</evidence>
<feature type="compositionally biased region" description="Polar residues" evidence="1">
    <location>
        <begin position="1"/>
        <end position="12"/>
    </location>
</feature>
<name>A0ABR4BI27_9LECA</name>
<proteinExistence type="predicted"/>
<dbReference type="EMBL" id="JBHFEH010000005">
    <property type="protein sequence ID" value="KAL2057300.1"/>
    <property type="molecule type" value="Genomic_DNA"/>
</dbReference>
<evidence type="ECO:0000313" key="3">
    <source>
        <dbReference type="Proteomes" id="UP001590951"/>
    </source>
</evidence>
<feature type="region of interest" description="Disordered" evidence="1">
    <location>
        <begin position="48"/>
        <end position="74"/>
    </location>
</feature>
<feature type="compositionally biased region" description="Acidic residues" evidence="1">
    <location>
        <begin position="202"/>
        <end position="223"/>
    </location>
</feature>
<feature type="compositionally biased region" description="Polar residues" evidence="1">
    <location>
        <begin position="55"/>
        <end position="67"/>
    </location>
</feature>
<organism evidence="2 3">
    <name type="scientific">Lepraria finkii</name>
    <dbReference type="NCBI Taxonomy" id="1340010"/>
    <lineage>
        <taxon>Eukaryota</taxon>
        <taxon>Fungi</taxon>
        <taxon>Dikarya</taxon>
        <taxon>Ascomycota</taxon>
        <taxon>Pezizomycotina</taxon>
        <taxon>Lecanoromycetes</taxon>
        <taxon>OSLEUM clade</taxon>
        <taxon>Lecanoromycetidae</taxon>
        <taxon>Lecanorales</taxon>
        <taxon>Lecanorineae</taxon>
        <taxon>Stereocaulaceae</taxon>
        <taxon>Lepraria</taxon>
    </lineage>
</organism>
<sequence>MHPAGTTIQQDPATLKGGNPRFMELYQASPARLVAEMENEIVRRQLEVQNKRSSKAQSQRAVSTDSPPTRGASPYCAYRRIKKGTKPYRAPSNGQSCECSHDHYEMPPSEWASTPAEAEWDYSLPNGGWHQRKQVVRFVEPVVTEVYKVEMWVTEAYGKLVPMAFKEMSKVCEERDEEQERMEDWDVAADEAMKDAIKAWEEGEDEEEEDKEEEDEGEEDDVDWVVVGDDCMVLD</sequence>
<gene>
    <name evidence="2" type="ORF">ABVK25_002353</name>
</gene>
<keyword evidence="3" id="KW-1185">Reference proteome</keyword>
<comment type="caution">
    <text evidence="2">The sequence shown here is derived from an EMBL/GenBank/DDBJ whole genome shotgun (WGS) entry which is preliminary data.</text>
</comment>
<dbReference type="Proteomes" id="UP001590951">
    <property type="component" value="Unassembled WGS sequence"/>
</dbReference>
<reference evidence="2 3" key="1">
    <citation type="submission" date="2024-09" db="EMBL/GenBank/DDBJ databases">
        <title>Rethinking Asexuality: The Enigmatic Case of Functional Sexual Genes in Lepraria (Stereocaulaceae).</title>
        <authorList>
            <person name="Doellman M."/>
            <person name="Sun Y."/>
            <person name="Barcenas-Pena A."/>
            <person name="Lumbsch H.T."/>
            <person name="Grewe F."/>
        </authorList>
    </citation>
    <scope>NUCLEOTIDE SEQUENCE [LARGE SCALE GENOMIC DNA]</scope>
    <source>
        <strain evidence="2 3">Grewe 0041</strain>
    </source>
</reference>
<protein>
    <submittedName>
        <fullName evidence="2">Uncharacterized protein</fullName>
    </submittedName>
</protein>
<feature type="region of interest" description="Disordered" evidence="1">
    <location>
        <begin position="195"/>
        <end position="229"/>
    </location>
</feature>
<evidence type="ECO:0000313" key="2">
    <source>
        <dbReference type="EMBL" id="KAL2057300.1"/>
    </source>
</evidence>
<feature type="region of interest" description="Disordered" evidence="1">
    <location>
        <begin position="1"/>
        <end position="20"/>
    </location>
</feature>